<feature type="compositionally biased region" description="Polar residues" evidence="8">
    <location>
        <begin position="182"/>
        <end position="191"/>
    </location>
</feature>
<dbReference type="AlphaFoldDB" id="A0A371DET6"/>
<dbReference type="Gene3D" id="4.10.240.10">
    <property type="entry name" value="Zn(2)-C6 fungal-type DNA-binding domain"/>
    <property type="match status" value="1"/>
</dbReference>
<feature type="compositionally biased region" description="Polar residues" evidence="8">
    <location>
        <begin position="269"/>
        <end position="285"/>
    </location>
</feature>
<dbReference type="PROSITE" id="PS50048">
    <property type="entry name" value="ZN2_CY6_FUNGAL_2"/>
    <property type="match status" value="1"/>
</dbReference>
<keyword evidence="3" id="KW-0862">Zinc</keyword>
<feature type="compositionally biased region" description="Basic and acidic residues" evidence="8">
    <location>
        <begin position="156"/>
        <end position="167"/>
    </location>
</feature>
<keyword evidence="2" id="KW-0479">Metal-binding</keyword>
<dbReference type="GO" id="GO:0000981">
    <property type="term" value="F:DNA-binding transcription factor activity, RNA polymerase II-specific"/>
    <property type="evidence" value="ECO:0007669"/>
    <property type="project" value="InterPro"/>
</dbReference>
<dbReference type="PANTHER" id="PTHR31313">
    <property type="entry name" value="TY1 ENHANCER ACTIVATOR"/>
    <property type="match status" value="1"/>
</dbReference>
<evidence type="ECO:0000256" key="8">
    <source>
        <dbReference type="SAM" id="MobiDB-lite"/>
    </source>
</evidence>
<evidence type="ECO:0000313" key="11">
    <source>
        <dbReference type="Proteomes" id="UP000256964"/>
    </source>
</evidence>
<dbReference type="PROSITE" id="PS00463">
    <property type="entry name" value="ZN2_CY6_FUNGAL_1"/>
    <property type="match status" value="1"/>
</dbReference>
<organism evidence="10 11">
    <name type="scientific">Lentinus brumalis</name>
    <dbReference type="NCBI Taxonomy" id="2498619"/>
    <lineage>
        <taxon>Eukaryota</taxon>
        <taxon>Fungi</taxon>
        <taxon>Dikarya</taxon>
        <taxon>Basidiomycota</taxon>
        <taxon>Agaricomycotina</taxon>
        <taxon>Agaricomycetes</taxon>
        <taxon>Polyporales</taxon>
        <taxon>Polyporaceae</taxon>
        <taxon>Lentinus</taxon>
    </lineage>
</organism>
<dbReference type="CDD" id="cd12148">
    <property type="entry name" value="fungal_TF_MHR"/>
    <property type="match status" value="1"/>
</dbReference>
<accession>A0A371DET6</accession>
<dbReference type="SMART" id="SM00066">
    <property type="entry name" value="GAL4"/>
    <property type="match status" value="1"/>
</dbReference>
<dbReference type="Pfam" id="PF04082">
    <property type="entry name" value="Fungal_trans"/>
    <property type="match status" value="1"/>
</dbReference>
<evidence type="ECO:0000256" key="6">
    <source>
        <dbReference type="ARBA" id="ARBA00023163"/>
    </source>
</evidence>
<evidence type="ECO:0000256" key="5">
    <source>
        <dbReference type="ARBA" id="ARBA00023125"/>
    </source>
</evidence>
<dbReference type="Proteomes" id="UP000256964">
    <property type="component" value="Unassembled WGS sequence"/>
</dbReference>
<evidence type="ECO:0000313" key="10">
    <source>
        <dbReference type="EMBL" id="RDX51033.1"/>
    </source>
</evidence>
<keyword evidence="4" id="KW-0805">Transcription regulation</keyword>
<dbReference type="GO" id="GO:0006351">
    <property type="term" value="P:DNA-templated transcription"/>
    <property type="evidence" value="ECO:0007669"/>
    <property type="project" value="InterPro"/>
</dbReference>
<dbReference type="GO" id="GO:0005634">
    <property type="term" value="C:nucleus"/>
    <property type="evidence" value="ECO:0007669"/>
    <property type="project" value="UniProtKB-SubCell"/>
</dbReference>
<evidence type="ECO:0000256" key="7">
    <source>
        <dbReference type="ARBA" id="ARBA00023242"/>
    </source>
</evidence>
<proteinExistence type="predicted"/>
<evidence type="ECO:0000256" key="4">
    <source>
        <dbReference type="ARBA" id="ARBA00023015"/>
    </source>
</evidence>
<reference evidence="10 11" key="1">
    <citation type="journal article" date="2018" name="Biotechnol. Biofuels">
        <title>Integrative visual omics of the white-rot fungus Polyporus brumalis exposes the biotechnological potential of its oxidative enzymes for delignifying raw plant biomass.</title>
        <authorList>
            <person name="Miyauchi S."/>
            <person name="Rancon A."/>
            <person name="Drula E."/>
            <person name="Hage H."/>
            <person name="Chaduli D."/>
            <person name="Favel A."/>
            <person name="Grisel S."/>
            <person name="Henrissat B."/>
            <person name="Herpoel-Gimbert I."/>
            <person name="Ruiz-Duenas F.J."/>
            <person name="Chevret D."/>
            <person name="Hainaut M."/>
            <person name="Lin J."/>
            <person name="Wang M."/>
            <person name="Pangilinan J."/>
            <person name="Lipzen A."/>
            <person name="Lesage-Meessen L."/>
            <person name="Navarro D."/>
            <person name="Riley R."/>
            <person name="Grigoriev I.V."/>
            <person name="Zhou S."/>
            <person name="Raouche S."/>
            <person name="Rosso M.N."/>
        </authorList>
    </citation>
    <scope>NUCLEOTIDE SEQUENCE [LARGE SCALE GENOMIC DNA]</scope>
    <source>
        <strain evidence="10 11">BRFM 1820</strain>
    </source>
</reference>
<evidence type="ECO:0000256" key="2">
    <source>
        <dbReference type="ARBA" id="ARBA00022723"/>
    </source>
</evidence>
<keyword evidence="5" id="KW-0238">DNA-binding</keyword>
<dbReference type="CDD" id="cd00067">
    <property type="entry name" value="GAL4"/>
    <property type="match status" value="1"/>
</dbReference>
<dbReference type="SUPFAM" id="SSF57701">
    <property type="entry name" value="Zn2/Cys6 DNA-binding domain"/>
    <property type="match status" value="1"/>
</dbReference>
<sequence>MASSTHDQQPNVSYSEDDGDGSNEPGSSQQAGVKRGTRACDRCRKIKSKCEPGATDNKCKNCEVANTPCTFQGPSFKRGPPKGYIHSIEQRWHQVECILATIMESPRAQDIINDLRSDAFASAILDRVQAGPYGSRNRMQRLEPNSESYYASLIEVPDHAPARDDRRSRRQSRVSREIVSQDPTASATPTREWQDQLARKLAQSGQWGFAPTPLSPVSPSSTSNSSNEYGRTRRRLDWPPSIPLQQNWDSLYTLPDGNCMDTNDPGYRSYSTANSENSKSGEPTNVDETAEAFGHLSVDQNKEFRYHGPASGLPLLAQSHRKAGDDQQEHRIWKFMYNVDPEVPSHDLTEEEEDVEVQLPPSEMRNYLLQLYFTYVHPFFPVVHKQDFLNHYHALTRPAPPTDAQTPLKQRPMQRPCKMLLLAMFAIAARYSNRPEDHPIDSNNNISRAGQQYAIDAHRLLDRKYQSSRPSTCQALLLLAIREFGMGAMDKGWLYSGMAMRMAIDLGMNRNADNWTIDGTRPIFTDVEKQIRKHIWWSCCISDKLSAVWLGRPITFRENDYSTDTVTTDEMDETELWQPFPRGSLGDFTPQPGRLMSAFREACHLSIIITDIMDKIYPVQPSSDVPRRKLFELLETRLSKWTIDLPEHLRFSANDKHASVLPHVMMLHIEYQAAVLLLHRAFLPPYDENSPLPQGNPQADPLALKAFDVCTGAAVQICAMAEMYNERFGLERAPPFLCIFLQSAGIMHVITLARRPWDPQASLGLTRCIAACKSIEKLWPTATRLRNLLEGAKVRLDRSTYAVNSQSGKNKRSVEDALGSSKNPDIAGHVHDMYQMPVADDYRGPNPNSGVWDHGHNARMLTHTLGAEGHTVQGSTSLYPGYQWWPNQLLTTEGLTHMALSASMDVPGVTVPMPYSTIPGYTHPPQHIPHTSGSIVQQNAHVHAQEPFTFGSNQLSQDFLQGVNYPEFDYGRYHQHQGNPRHGDQSRRQ</sequence>
<dbReference type="STRING" id="139420.A0A371DET6"/>
<evidence type="ECO:0000256" key="3">
    <source>
        <dbReference type="ARBA" id="ARBA00022833"/>
    </source>
</evidence>
<dbReference type="PANTHER" id="PTHR31313:SF78">
    <property type="entry name" value="TRANSCRIPTION FACTOR DOMAIN-CONTAINING PROTEIN"/>
    <property type="match status" value="1"/>
</dbReference>
<name>A0A371DET6_9APHY</name>
<feature type="compositionally biased region" description="Polar residues" evidence="8">
    <location>
        <begin position="1"/>
        <end position="14"/>
    </location>
</feature>
<keyword evidence="7" id="KW-0539">Nucleus</keyword>
<dbReference type="OrthoDB" id="2123952at2759"/>
<dbReference type="InterPro" id="IPR001138">
    <property type="entry name" value="Zn2Cys6_DnaBD"/>
</dbReference>
<evidence type="ECO:0000259" key="9">
    <source>
        <dbReference type="PROSITE" id="PS50048"/>
    </source>
</evidence>
<feature type="region of interest" description="Disordered" evidence="8">
    <location>
        <begin position="255"/>
        <end position="285"/>
    </location>
</feature>
<feature type="region of interest" description="Disordered" evidence="8">
    <location>
        <begin position="1"/>
        <end position="39"/>
    </location>
</feature>
<feature type="region of interest" description="Disordered" evidence="8">
    <location>
        <begin position="970"/>
        <end position="989"/>
    </location>
</feature>
<dbReference type="EMBL" id="KZ857396">
    <property type="protein sequence ID" value="RDX51033.1"/>
    <property type="molecule type" value="Genomic_DNA"/>
</dbReference>
<protein>
    <recommendedName>
        <fullName evidence="9">Zn(2)-C6 fungal-type domain-containing protein</fullName>
    </recommendedName>
</protein>
<gene>
    <name evidence="10" type="ORF">OH76DRAFT_1401801</name>
</gene>
<keyword evidence="11" id="KW-1185">Reference proteome</keyword>
<dbReference type="GO" id="GO:0008270">
    <property type="term" value="F:zinc ion binding"/>
    <property type="evidence" value="ECO:0007669"/>
    <property type="project" value="InterPro"/>
</dbReference>
<dbReference type="Pfam" id="PF00172">
    <property type="entry name" value="Zn_clus"/>
    <property type="match status" value="1"/>
</dbReference>
<feature type="region of interest" description="Disordered" evidence="8">
    <location>
        <begin position="154"/>
        <end position="195"/>
    </location>
</feature>
<feature type="compositionally biased region" description="Low complexity" evidence="8">
    <location>
        <begin position="211"/>
        <end position="227"/>
    </location>
</feature>
<keyword evidence="6" id="KW-0804">Transcription</keyword>
<dbReference type="SMART" id="SM00906">
    <property type="entry name" value="Fungal_trans"/>
    <property type="match status" value="1"/>
</dbReference>
<feature type="domain" description="Zn(2)-C6 fungal-type" evidence="9">
    <location>
        <begin position="39"/>
        <end position="71"/>
    </location>
</feature>
<dbReference type="InterPro" id="IPR007219">
    <property type="entry name" value="XnlR_reg_dom"/>
</dbReference>
<dbReference type="InterPro" id="IPR051615">
    <property type="entry name" value="Transcr_Regulatory_Elem"/>
</dbReference>
<evidence type="ECO:0000256" key="1">
    <source>
        <dbReference type="ARBA" id="ARBA00004123"/>
    </source>
</evidence>
<dbReference type="InterPro" id="IPR036864">
    <property type="entry name" value="Zn2-C6_fun-type_DNA-bd_sf"/>
</dbReference>
<dbReference type="GO" id="GO:0003677">
    <property type="term" value="F:DNA binding"/>
    <property type="evidence" value="ECO:0007669"/>
    <property type="project" value="UniProtKB-KW"/>
</dbReference>
<comment type="subcellular location">
    <subcellularLocation>
        <location evidence="1">Nucleus</location>
    </subcellularLocation>
</comment>
<feature type="region of interest" description="Disordered" evidence="8">
    <location>
        <begin position="207"/>
        <end position="241"/>
    </location>
</feature>